<dbReference type="Proteomes" id="UP000279307">
    <property type="component" value="Chromosome 8"/>
</dbReference>
<gene>
    <name evidence="1" type="ORF">DMN91_007823</name>
</gene>
<accession>A0A3L8DG36</accession>
<reference evidence="1" key="1">
    <citation type="journal article" date="2018" name="Genome Res.">
        <title>The genomic architecture and molecular evolution of ant odorant receptors.</title>
        <authorList>
            <person name="McKenzie S.K."/>
            <person name="Kronauer D.J.C."/>
        </authorList>
    </citation>
    <scope>NUCLEOTIDE SEQUENCE [LARGE SCALE GENOMIC DNA]</scope>
    <source>
        <strain evidence="1">Clonal line C1</strain>
    </source>
</reference>
<dbReference type="EMBL" id="QOIP01000008">
    <property type="protein sequence ID" value="RLU19266.1"/>
    <property type="molecule type" value="Genomic_DNA"/>
</dbReference>
<sequence>MRCLLEYNEILSSSTSSESDEDLIDVINIIDENENCPRRKKPRVQNFIKNVIYEYNDTEFRENVRYVNRTNLYNIISTIKEELEGESNLGNVTIPAEKQLYIALCVRNTRFL</sequence>
<protein>
    <submittedName>
        <fullName evidence="1">Uncharacterized protein</fullName>
    </submittedName>
</protein>
<proteinExistence type="predicted"/>
<name>A0A3L8DG36_OOCBI</name>
<organism evidence="1">
    <name type="scientific">Ooceraea biroi</name>
    <name type="common">Clonal raider ant</name>
    <name type="synonym">Cerapachys biroi</name>
    <dbReference type="NCBI Taxonomy" id="2015173"/>
    <lineage>
        <taxon>Eukaryota</taxon>
        <taxon>Metazoa</taxon>
        <taxon>Ecdysozoa</taxon>
        <taxon>Arthropoda</taxon>
        <taxon>Hexapoda</taxon>
        <taxon>Insecta</taxon>
        <taxon>Pterygota</taxon>
        <taxon>Neoptera</taxon>
        <taxon>Endopterygota</taxon>
        <taxon>Hymenoptera</taxon>
        <taxon>Apocrita</taxon>
        <taxon>Aculeata</taxon>
        <taxon>Formicoidea</taxon>
        <taxon>Formicidae</taxon>
        <taxon>Dorylinae</taxon>
        <taxon>Ooceraea</taxon>
    </lineage>
</organism>
<dbReference type="AlphaFoldDB" id="A0A3L8DG36"/>
<comment type="caution">
    <text evidence="1">The sequence shown here is derived from an EMBL/GenBank/DDBJ whole genome shotgun (WGS) entry which is preliminary data.</text>
</comment>
<reference evidence="1" key="2">
    <citation type="submission" date="2018-07" db="EMBL/GenBank/DDBJ databases">
        <authorList>
            <person name="Mckenzie S.K."/>
            <person name="Kronauer D.J.C."/>
        </authorList>
    </citation>
    <scope>NUCLEOTIDE SEQUENCE</scope>
    <source>
        <strain evidence="1">Clonal line C1</strain>
    </source>
</reference>
<dbReference type="OrthoDB" id="2668416at2759"/>
<evidence type="ECO:0000313" key="1">
    <source>
        <dbReference type="EMBL" id="RLU19266.1"/>
    </source>
</evidence>